<evidence type="ECO:0000256" key="4">
    <source>
        <dbReference type="ARBA" id="ARBA00038381"/>
    </source>
</evidence>
<dbReference type="PANTHER" id="PTHR43240:SF20">
    <property type="entry name" value="MEDIUM_LONG-CHAIN ACYL-COA THIOESTERASE YIGI"/>
    <property type="match status" value="1"/>
</dbReference>
<comment type="catalytic activity">
    <reaction evidence="3">
        <text>a long-chain fatty acyl-CoA + H2O = a long-chain fatty acid + CoA + H(+)</text>
        <dbReference type="Rhea" id="RHEA:67680"/>
        <dbReference type="ChEBI" id="CHEBI:15377"/>
        <dbReference type="ChEBI" id="CHEBI:15378"/>
        <dbReference type="ChEBI" id="CHEBI:57287"/>
        <dbReference type="ChEBI" id="CHEBI:57560"/>
        <dbReference type="ChEBI" id="CHEBI:83139"/>
    </reaction>
</comment>
<dbReference type="InterPro" id="IPR003736">
    <property type="entry name" value="PAAI_dom"/>
</dbReference>
<dbReference type="GO" id="GO:0047617">
    <property type="term" value="F:fatty acyl-CoA hydrolase activity"/>
    <property type="evidence" value="ECO:0007669"/>
    <property type="project" value="UniProtKB-EC"/>
</dbReference>
<dbReference type="RefSeq" id="WP_369058521.1">
    <property type="nucleotide sequence ID" value="NZ_CP158375.1"/>
</dbReference>
<dbReference type="NCBIfam" id="TIGR00369">
    <property type="entry name" value="unchar_dom_1"/>
    <property type="match status" value="1"/>
</dbReference>
<dbReference type="InterPro" id="IPR029069">
    <property type="entry name" value="HotDog_dom_sf"/>
</dbReference>
<gene>
    <name evidence="9" type="ORF">ABOZ73_12800</name>
</gene>
<dbReference type="AlphaFoldDB" id="A0AB39KPQ6"/>
<dbReference type="CDD" id="cd03443">
    <property type="entry name" value="PaaI_thioesterase"/>
    <property type="match status" value="1"/>
</dbReference>
<feature type="domain" description="Thioesterase" evidence="8">
    <location>
        <begin position="54"/>
        <end position="128"/>
    </location>
</feature>
<proteinExistence type="inferred from homology"/>
<sequence>MSEPDSDFAPVDALIRKALNDQGLFRHMGAEIVELSRGNAVVALAYRDEVAQHNGFFHGGAVGFLVDVACAAAGGSALRQPGSTVLTAEYKLNIVAPARRGRLVCRATVVKPGRSLIPVEAKVYAVGDNGTERLVAVGLATMAVVTAERVAA</sequence>
<dbReference type="Gene3D" id="3.10.129.10">
    <property type="entry name" value="Hotdog Thioesterase"/>
    <property type="match status" value="1"/>
</dbReference>
<evidence type="ECO:0000313" key="9">
    <source>
        <dbReference type="EMBL" id="XDO95675.1"/>
    </source>
</evidence>
<evidence type="ECO:0000259" key="8">
    <source>
        <dbReference type="Pfam" id="PF03061"/>
    </source>
</evidence>
<comment type="similarity">
    <text evidence="4">Belongs to the YigI thioesterase family.</text>
</comment>
<reference evidence="9" key="1">
    <citation type="submission" date="2024-06" db="EMBL/GenBank/DDBJ databases">
        <title>Caulobacter inopinatus, sp. nov.</title>
        <authorList>
            <person name="Donachie S.P."/>
        </authorList>
    </citation>
    <scope>NUCLEOTIDE SEQUENCE</scope>
    <source>
        <strain evidence="9">73W</strain>
    </source>
</reference>
<dbReference type="Pfam" id="PF03061">
    <property type="entry name" value="4HBT"/>
    <property type="match status" value="1"/>
</dbReference>
<protein>
    <recommendedName>
        <fullName evidence="6">Medium/long-chain acyl-CoA thioesterase YigI</fullName>
        <ecNumber evidence="5">3.1.2.20</ecNumber>
    </recommendedName>
</protein>
<evidence type="ECO:0000256" key="6">
    <source>
        <dbReference type="ARBA" id="ARBA00040062"/>
    </source>
</evidence>
<keyword evidence="1 9" id="KW-0378">Hydrolase</keyword>
<dbReference type="InterPro" id="IPR006683">
    <property type="entry name" value="Thioestr_dom"/>
</dbReference>
<accession>A0AB39KPQ6</accession>
<dbReference type="EC" id="3.1.2.20" evidence="5"/>
<dbReference type="EMBL" id="CP158375">
    <property type="protein sequence ID" value="XDO95675.1"/>
    <property type="molecule type" value="Genomic_DNA"/>
</dbReference>
<evidence type="ECO:0000256" key="3">
    <source>
        <dbReference type="ARBA" id="ARBA00036002"/>
    </source>
</evidence>
<dbReference type="SUPFAM" id="SSF54637">
    <property type="entry name" value="Thioesterase/thiol ester dehydrase-isomerase"/>
    <property type="match status" value="1"/>
</dbReference>
<comment type="catalytic activity">
    <reaction evidence="2">
        <text>a fatty acyl-CoA + H2O = a fatty acid + CoA + H(+)</text>
        <dbReference type="Rhea" id="RHEA:16781"/>
        <dbReference type="ChEBI" id="CHEBI:15377"/>
        <dbReference type="ChEBI" id="CHEBI:15378"/>
        <dbReference type="ChEBI" id="CHEBI:28868"/>
        <dbReference type="ChEBI" id="CHEBI:57287"/>
        <dbReference type="ChEBI" id="CHEBI:77636"/>
        <dbReference type="EC" id="3.1.2.20"/>
    </reaction>
</comment>
<evidence type="ECO:0000256" key="2">
    <source>
        <dbReference type="ARBA" id="ARBA00035880"/>
    </source>
</evidence>
<dbReference type="PANTHER" id="PTHR43240">
    <property type="entry name" value="1,4-DIHYDROXY-2-NAPHTHOYL-COA THIOESTERASE 1"/>
    <property type="match status" value="1"/>
</dbReference>
<evidence type="ECO:0000256" key="5">
    <source>
        <dbReference type="ARBA" id="ARBA00038894"/>
    </source>
</evidence>
<comment type="catalytic activity">
    <reaction evidence="7">
        <text>a medium-chain fatty acyl-CoA + H2O = a medium-chain fatty acid + CoA + H(+)</text>
        <dbReference type="Rhea" id="RHEA:68184"/>
        <dbReference type="ChEBI" id="CHEBI:15377"/>
        <dbReference type="ChEBI" id="CHEBI:15378"/>
        <dbReference type="ChEBI" id="CHEBI:57287"/>
        <dbReference type="ChEBI" id="CHEBI:59558"/>
        <dbReference type="ChEBI" id="CHEBI:90546"/>
    </reaction>
</comment>
<evidence type="ECO:0000256" key="7">
    <source>
        <dbReference type="ARBA" id="ARBA00048062"/>
    </source>
</evidence>
<organism evidence="9">
    <name type="scientific">Caulobacter sp. 73W</name>
    <dbReference type="NCBI Taxonomy" id="3161137"/>
    <lineage>
        <taxon>Bacteria</taxon>
        <taxon>Pseudomonadati</taxon>
        <taxon>Pseudomonadota</taxon>
        <taxon>Alphaproteobacteria</taxon>
        <taxon>Caulobacterales</taxon>
        <taxon>Caulobacteraceae</taxon>
        <taxon>Caulobacter</taxon>
    </lineage>
</organism>
<evidence type="ECO:0000256" key="1">
    <source>
        <dbReference type="ARBA" id="ARBA00022801"/>
    </source>
</evidence>
<name>A0AB39KPQ6_9CAUL</name>